<dbReference type="Proteomes" id="UP000225148">
    <property type="component" value="Segment"/>
</dbReference>
<dbReference type="GeneID" id="40085417"/>
<sequence>MSNKLDFSSVLTASETATKNVPTRYIGNVMLQLASETGEACDWINRPHRQKEDFAGECADILNCVLDAMWLHYRPKYAHLSDEKYRPIVLSILQTQLELKTEKWMGHINASV</sequence>
<organism evidence="1 2">
    <name type="scientific">Serratia phage CHI14</name>
    <dbReference type="NCBI Taxonomy" id="2006941"/>
    <lineage>
        <taxon>Viruses</taxon>
        <taxon>Duplodnaviria</taxon>
        <taxon>Heunggongvirae</taxon>
        <taxon>Uroviricota</taxon>
        <taxon>Caudoviricetes</taxon>
        <taxon>Pantevenvirales</taxon>
        <taxon>Straboviridae</taxon>
        <taxon>Tevenvirinae</taxon>
        <taxon>Winklervirus</taxon>
        <taxon>Winklervirus chi14</taxon>
    </lineage>
</organism>
<proteinExistence type="predicted"/>
<keyword evidence="2" id="KW-1185">Reference proteome</keyword>
<dbReference type="KEGG" id="vg:40085417"/>
<dbReference type="EMBL" id="MF036690">
    <property type="protein sequence ID" value="ARW57431.1"/>
    <property type="molecule type" value="Genomic_DNA"/>
</dbReference>
<evidence type="ECO:0000313" key="1">
    <source>
        <dbReference type="EMBL" id="ARW57431.1"/>
    </source>
</evidence>
<accession>A0A1Z1LX65</accession>
<evidence type="ECO:0000313" key="2">
    <source>
        <dbReference type="Proteomes" id="UP000225148"/>
    </source>
</evidence>
<dbReference type="OrthoDB" id="19090at10239"/>
<name>A0A1Z1LX65_9CAUD</name>
<reference evidence="1 2" key="1">
    <citation type="submission" date="2017-04" db="EMBL/GenBank/DDBJ databases">
        <title>Environmental T4-family bacteriophages evolve to escape abortive infection via multiple routes in a bacterial host employing altruistic suicide through Type III toxin-antitoxin systems.</title>
        <authorList>
            <person name="Chen B."/>
            <person name="Salmond G.P.C."/>
            <person name="Akusobi C."/>
            <person name="Fang X."/>
        </authorList>
    </citation>
    <scope>NUCLEOTIDE SEQUENCE [LARGE SCALE GENOMIC DNA]</scope>
</reference>
<dbReference type="RefSeq" id="YP_009609333.1">
    <property type="nucleotide sequence ID" value="NC_041996.1"/>
</dbReference>
<protein>
    <submittedName>
        <fullName evidence="1">Uncharacterized protein</fullName>
    </submittedName>
</protein>